<evidence type="ECO:0000313" key="3">
    <source>
        <dbReference type="Proteomes" id="UP000059680"/>
    </source>
</evidence>
<keyword evidence="3" id="KW-1185">Reference proteome</keyword>
<dbReference type="AlphaFoldDB" id="A0A0P0XNY5"/>
<dbReference type="Gramene" id="Os09t0494800-00">
    <property type="protein sequence ID" value="Os09t0494800-00"/>
    <property type="gene ID" value="Os09g0494800"/>
</dbReference>
<feature type="non-terminal residue" evidence="2">
    <location>
        <position position="246"/>
    </location>
</feature>
<evidence type="ECO:0000256" key="1">
    <source>
        <dbReference type="SAM" id="MobiDB-lite"/>
    </source>
</evidence>
<reference evidence="3" key="1">
    <citation type="journal article" date="2005" name="Nature">
        <title>The map-based sequence of the rice genome.</title>
        <authorList>
            <consortium name="International rice genome sequencing project (IRGSP)"/>
            <person name="Matsumoto T."/>
            <person name="Wu J."/>
            <person name="Kanamori H."/>
            <person name="Katayose Y."/>
            <person name="Fujisawa M."/>
            <person name="Namiki N."/>
            <person name="Mizuno H."/>
            <person name="Yamamoto K."/>
            <person name="Antonio B.A."/>
            <person name="Baba T."/>
            <person name="Sakata K."/>
            <person name="Nagamura Y."/>
            <person name="Aoki H."/>
            <person name="Arikawa K."/>
            <person name="Arita K."/>
            <person name="Bito T."/>
            <person name="Chiden Y."/>
            <person name="Fujitsuka N."/>
            <person name="Fukunaka R."/>
            <person name="Hamada M."/>
            <person name="Harada C."/>
            <person name="Hayashi A."/>
            <person name="Hijishita S."/>
            <person name="Honda M."/>
            <person name="Hosokawa S."/>
            <person name="Ichikawa Y."/>
            <person name="Idonuma A."/>
            <person name="Iijima M."/>
            <person name="Ikeda M."/>
            <person name="Ikeno M."/>
            <person name="Ito K."/>
            <person name="Ito S."/>
            <person name="Ito T."/>
            <person name="Ito Y."/>
            <person name="Ito Y."/>
            <person name="Iwabuchi A."/>
            <person name="Kamiya K."/>
            <person name="Karasawa W."/>
            <person name="Kurita K."/>
            <person name="Katagiri S."/>
            <person name="Kikuta A."/>
            <person name="Kobayashi H."/>
            <person name="Kobayashi N."/>
            <person name="Machita K."/>
            <person name="Maehara T."/>
            <person name="Masukawa M."/>
            <person name="Mizubayashi T."/>
            <person name="Mukai Y."/>
            <person name="Nagasaki H."/>
            <person name="Nagata Y."/>
            <person name="Naito S."/>
            <person name="Nakashima M."/>
            <person name="Nakama Y."/>
            <person name="Nakamichi Y."/>
            <person name="Nakamura M."/>
            <person name="Meguro A."/>
            <person name="Negishi M."/>
            <person name="Ohta I."/>
            <person name="Ohta T."/>
            <person name="Okamoto M."/>
            <person name="Ono N."/>
            <person name="Saji S."/>
            <person name="Sakaguchi M."/>
            <person name="Sakai K."/>
            <person name="Shibata M."/>
            <person name="Shimokawa T."/>
            <person name="Song J."/>
            <person name="Takazaki Y."/>
            <person name="Terasawa K."/>
            <person name="Tsugane M."/>
            <person name="Tsuji K."/>
            <person name="Ueda S."/>
            <person name="Waki K."/>
            <person name="Yamagata H."/>
            <person name="Yamamoto M."/>
            <person name="Yamamoto S."/>
            <person name="Yamane H."/>
            <person name="Yoshiki S."/>
            <person name="Yoshihara R."/>
            <person name="Yukawa K."/>
            <person name="Zhong H."/>
            <person name="Yano M."/>
            <person name="Yuan Q."/>
            <person name="Ouyang S."/>
            <person name="Liu J."/>
            <person name="Jones K.M."/>
            <person name="Gansberger K."/>
            <person name="Moffat K."/>
            <person name="Hill J."/>
            <person name="Bera J."/>
            <person name="Fadrosh D."/>
            <person name="Jin S."/>
            <person name="Johri S."/>
            <person name="Kim M."/>
            <person name="Overton L."/>
            <person name="Reardon M."/>
            <person name="Tsitrin T."/>
            <person name="Vuong H."/>
            <person name="Weaver B."/>
            <person name="Ciecko A."/>
            <person name="Tallon L."/>
            <person name="Jackson J."/>
            <person name="Pai G."/>
            <person name="Aken S.V."/>
            <person name="Utterback T."/>
            <person name="Reidmuller S."/>
            <person name="Feldblyum T."/>
            <person name="Hsiao J."/>
            <person name="Zismann V."/>
            <person name="Iobst S."/>
            <person name="de Vazeille A.R."/>
            <person name="Buell C.R."/>
            <person name="Ying K."/>
            <person name="Li Y."/>
            <person name="Lu T."/>
            <person name="Huang Y."/>
            <person name="Zhao Q."/>
            <person name="Feng Q."/>
            <person name="Zhang L."/>
            <person name="Zhu J."/>
            <person name="Weng Q."/>
            <person name="Mu J."/>
            <person name="Lu Y."/>
            <person name="Fan D."/>
            <person name="Liu Y."/>
            <person name="Guan J."/>
            <person name="Zhang Y."/>
            <person name="Yu S."/>
            <person name="Liu X."/>
            <person name="Zhang Y."/>
            <person name="Hong G."/>
            <person name="Han B."/>
            <person name="Choisne N."/>
            <person name="Demange N."/>
            <person name="Orjeda G."/>
            <person name="Samain S."/>
            <person name="Cattolico L."/>
            <person name="Pelletier E."/>
            <person name="Couloux A."/>
            <person name="Segurens B."/>
            <person name="Wincker P."/>
            <person name="D'Hont A."/>
            <person name="Scarpelli C."/>
            <person name="Weissenbach J."/>
            <person name="Salanoubat M."/>
            <person name="Quetier F."/>
            <person name="Yu Y."/>
            <person name="Kim H.R."/>
            <person name="Rambo T."/>
            <person name="Currie J."/>
            <person name="Collura K."/>
            <person name="Luo M."/>
            <person name="Yang T."/>
            <person name="Ammiraju J.S.S."/>
            <person name="Engler F."/>
            <person name="Soderlund C."/>
            <person name="Wing R.A."/>
            <person name="Palmer L.E."/>
            <person name="de la Bastide M."/>
            <person name="Spiegel L."/>
            <person name="Nascimento L."/>
            <person name="Zutavern T."/>
            <person name="O'Shaughnessy A."/>
            <person name="Dike S."/>
            <person name="Dedhia N."/>
            <person name="Preston R."/>
            <person name="Balija V."/>
            <person name="McCombie W.R."/>
            <person name="Chow T."/>
            <person name="Chen H."/>
            <person name="Chung M."/>
            <person name="Chen C."/>
            <person name="Shaw J."/>
            <person name="Wu H."/>
            <person name="Hsiao K."/>
            <person name="Chao Y."/>
            <person name="Chu M."/>
            <person name="Cheng C."/>
            <person name="Hour A."/>
            <person name="Lee P."/>
            <person name="Lin S."/>
            <person name="Lin Y."/>
            <person name="Liou J."/>
            <person name="Liu S."/>
            <person name="Hsing Y."/>
            <person name="Raghuvanshi S."/>
            <person name="Mohanty A."/>
            <person name="Bharti A.K."/>
            <person name="Gaur A."/>
            <person name="Gupta V."/>
            <person name="Kumar D."/>
            <person name="Ravi V."/>
            <person name="Vij S."/>
            <person name="Kapur A."/>
            <person name="Khurana P."/>
            <person name="Khurana P."/>
            <person name="Khurana J.P."/>
            <person name="Tyagi A.K."/>
            <person name="Gaikwad K."/>
            <person name="Singh A."/>
            <person name="Dalal V."/>
            <person name="Srivastava S."/>
            <person name="Dixit A."/>
            <person name="Pal A.K."/>
            <person name="Ghazi I.A."/>
            <person name="Yadav M."/>
            <person name="Pandit A."/>
            <person name="Bhargava A."/>
            <person name="Sureshbabu K."/>
            <person name="Batra K."/>
            <person name="Sharma T.R."/>
            <person name="Mohapatra T."/>
            <person name="Singh N.K."/>
            <person name="Messing J."/>
            <person name="Nelson A.B."/>
            <person name="Fuks G."/>
            <person name="Kavchok S."/>
            <person name="Keizer G."/>
            <person name="Linton E."/>
            <person name="Llaca V."/>
            <person name="Song R."/>
            <person name="Tanyolac B."/>
            <person name="Young S."/>
            <person name="Ho-Il K."/>
            <person name="Hahn J.H."/>
            <person name="Sangsakoo G."/>
            <person name="Vanavichit A."/>
            <person name="de Mattos Luiz.A.T."/>
            <person name="Zimmer P.D."/>
            <person name="Malone G."/>
            <person name="Dellagostin O."/>
            <person name="de Oliveira A.C."/>
            <person name="Bevan M."/>
            <person name="Bancroft I."/>
            <person name="Minx P."/>
            <person name="Cordum H."/>
            <person name="Wilson R."/>
            <person name="Cheng Z."/>
            <person name="Jin W."/>
            <person name="Jiang J."/>
            <person name="Leong S.A."/>
            <person name="Iwama H."/>
            <person name="Gojobori T."/>
            <person name="Itoh T."/>
            <person name="Niimura Y."/>
            <person name="Fujii Y."/>
            <person name="Habara T."/>
            <person name="Sakai H."/>
            <person name="Sato Y."/>
            <person name="Wilson G."/>
            <person name="Kumar K."/>
            <person name="McCouch S."/>
            <person name="Juretic N."/>
            <person name="Hoen D."/>
            <person name="Wright S."/>
            <person name="Bruskiewich R."/>
            <person name="Bureau T."/>
            <person name="Miyao A."/>
            <person name="Hirochika H."/>
            <person name="Nishikawa T."/>
            <person name="Kadowaki K."/>
            <person name="Sugiura M."/>
            <person name="Burr B."/>
            <person name="Sasaki T."/>
        </authorList>
    </citation>
    <scope>NUCLEOTIDE SEQUENCE [LARGE SCALE GENOMIC DNA]</scope>
    <source>
        <strain evidence="3">cv. Nipponbare</strain>
    </source>
</reference>
<reference evidence="2 3" key="2">
    <citation type="journal article" date="2013" name="Plant Cell Physiol.">
        <title>Rice Annotation Project Database (RAP-DB): an integrative and interactive database for rice genomics.</title>
        <authorList>
            <person name="Sakai H."/>
            <person name="Lee S.S."/>
            <person name="Tanaka T."/>
            <person name="Numa H."/>
            <person name="Kim J."/>
            <person name="Kawahara Y."/>
            <person name="Wakimoto H."/>
            <person name="Yang C.C."/>
            <person name="Iwamoto M."/>
            <person name="Abe T."/>
            <person name="Yamada Y."/>
            <person name="Muto A."/>
            <person name="Inokuchi H."/>
            <person name="Ikemura T."/>
            <person name="Matsumoto T."/>
            <person name="Sasaki T."/>
            <person name="Itoh T."/>
        </authorList>
    </citation>
    <scope>NUCLEOTIDE SEQUENCE [LARGE SCALE GENOMIC DNA]</scope>
    <source>
        <strain evidence="3">cv. Nipponbare</strain>
    </source>
</reference>
<accession>A0A0P0XNY5</accession>
<proteinExistence type="predicted"/>
<reference evidence="2 3" key="3">
    <citation type="journal article" date="2013" name="Rice">
        <title>Improvement of the Oryza sativa Nipponbare reference genome using next generation sequence and optical map data.</title>
        <authorList>
            <person name="Kawahara Y."/>
            <person name="de la Bastide M."/>
            <person name="Hamilton J.P."/>
            <person name="Kanamori H."/>
            <person name="McCombie W.R."/>
            <person name="Ouyang S."/>
            <person name="Schwartz D.C."/>
            <person name="Tanaka T."/>
            <person name="Wu J."/>
            <person name="Zhou S."/>
            <person name="Childs K.L."/>
            <person name="Davidson R.M."/>
            <person name="Lin H."/>
            <person name="Quesada-Ocampo L."/>
            <person name="Vaillancourt B."/>
            <person name="Sakai H."/>
            <person name="Lee S.S."/>
            <person name="Kim J."/>
            <person name="Numa H."/>
            <person name="Itoh T."/>
            <person name="Buell C.R."/>
            <person name="Matsumoto T."/>
        </authorList>
    </citation>
    <scope>NUCLEOTIDE SEQUENCE [LARGE SCALE GENOMIC DNA]</scope>
    <source>
        <strain evidence="3">cv. Nipponbare</strain>
    </source>
</reference>
<feature type="compositionally biased region" description="Basic residues" evidence="1">
    <location>
        <begin position="56"/>
        <end position="65"/>
    </location>
</feature>
<organism evidence="2 3">
    <name type="scientific">Oryza sativa subsp. japonica</name>
    <name type="common">Rice</name>
    <dbReference type="NCBI Taxonomy" id="39947"/>
    <lineage>
        <taxon>Eukaryota</taxon>
        <taxon>Viridiplantae</taxon>
        <taxon>Streptophyta</taxon>
        <taxon>Embryophyta</taxon>
        <taxon>Tracheophyta</taxon>
        <taxon>Spermatophyta</taxon>
        <taxon>Magnoliopsida</taxon>
        <taxon>Liliopsida</taxon>
        <taxon>Poales</taxon>
        <taxon>Poaceae</taxon>
        <taxon>BOP clade</taxon>
        <taxon>Oryzoideae</taxon>
        <taxon>Oryzeae</taxon>
        <taxon>Oryzinae</taxon>
        <taxon>Oryza</taxon>
        <taxon>Oryza sativa</taxon>
    </lineage>
</organism>
<sequence>GKDGLGSTPSAVSQYRFDRCGLTRRTSWRRRRRRPCFSVRILLCASASASASRRGALLRRRRRPPKPPPAGIATPRACASPHAAAARTAPSVVVPLPPAAAAAARARRRARAAGASLCTCGPIVDLDRPAREAVRDAAAYVLRPLVDNFNRLFSLKTAFDIEDYNIGMPTGALIACVGCYQLLKMNPSLFVDAVLGYAFYKLSVLSSQVRKQGFPNEYITRIKTSQFVISYIYREFTLRIYMHGPE</sequence>
<evidence type="ECO:0000313" key="2">
    <source>
        <dbReference type="EMBL" id="BAT08774.1"/>
    </source>
</evidence>
<dbReference type="PaxDb" id="39947-A0A0P0XNY5"/>
<name>A0A0P0XNY5_ORYSJ</name>
<dbReference type="InParanoid" id="A0A0P0XNY5"/>
<gene>
    <name evidence="2" type="ordered locus">Os09g0494800</name>
    <name evidence="2" type="ORF">OSNPB_090494800</name>
</gene>
<dbReference type="EMBL" id="AP014965">
    <property type="protein sequence ID" value="BAT08774.1"/>
    <property type="molecule type" value="Genomic_DNA"/>
</dbReference>
<dbReference type="Proteomes" id="UP000059680">
    <property type="component" value="Chromosome 9"/>
</dbReference>
<feature type="region of interest" description="Disordered" evidence="1">
    <location>
        <begin position="54"/>
        <end position="76"/>
    </location>
</feature>
<protein>
    <submittedName>
        <fullName evidence="2">Os09g0494800 protein</fullName>
    </submittedName>
</protein>